<keyword evidence="6" id="KW-1185">Reference proteome</keyword>
<keyword evidence="3" id="KW-1015">Disulfide bond</keyword>
<dbReference type="AlphaFoldDB" id="A0A4C1U857"/>
<evidence type="ECO:0000256" key="1">
    <source>
        <dbReference type="ARBA" id="ARBA00004613"/>
    </source>
</evidence>
<name>A0A4C1U857_EUMVA</name>
<dbReference type="Proteomes" id="UP000299102">
    <property type="component" value="Unassembled WGS sequence"/>
</dbReference>
<dbReference type="GO" id="GO:0004867">
    <property type="term" value="F:serine-type endopeptidase inhibitor activity"/>
    <property type="evidence" value="ECO:0007669"/>
    <property type="project" value="InterPro"/>
</dbReference>
<dbReference type="GO" id="GO:0005576">
    <property type="term" value="C:extracellular region"/>
    <property type="evidence" value="ECO:0007669"/>
    <property type="project" value="UniProtKB-SubCell"/>
</dbReference>
<dbReference type="PANTHER" id="PTHR21179:SF0">
    <property type="entry name" value="SERINE PROTEASE INHIBITOR KAZAL-TYPE 4"/>
    <property type="match status" value="1"/>
</dbReference>
<reference evidence="5 6" key="1">
    <citation type="journal article" date="2019" name="Commun. Biol.">
        <title>The bagworm genome reveals a unique fibroin gene that provides high tensile strength.</title>
        <authorList>
            <person name="Kono N."/>
            <person name="Nakamura H."/>
            <person name="Ohtoshi R."/>
            <person name="Tomita M."/>
            <person name="Numata K."/>
            <person name="Arakawa K."/>
        </authorList>
    </citation>
    <scope>NUCLEOTIDE SEQUENCE [LARGE SCALE GENOMIC DNA]</scope>
</reference>
<proteinExistence type="predicted"/>
<dbReference type="STRING" id="151549.A0A4C1U857"/>
<accession>A0A4C1U857</accession>
<dbReference type="PROSITE" id="PS51465">
    <property type="entry name" value="KAZAL_2"/>
    <property type="match status" value="1"/>
</dbReference>
<evidence type="ECO:0000313" key="5">
    <source>
        <dbReference type="EMBL" id="GBP22531.1"/>
    </source>
</evidence>
<dbReference type="EMBL" id="BGZK01000141">
    <property type="protein sequence ID" value="GBP22531.1"/>
    <property type="molecule type" value="Genomic_DNA"/>
</dbReference>
<dbReference type="Pfam" id="PF07648">
    <property type="entry name" value="Kazal_2"/>
    <property type="match status" value="1"/>
</dbReference>
<dbReference type="OrthoDB" id="6513408at2759"/>
<evidence type="ECO:0000256" key="2">
    <source>
        <dbReference type="ARBA" id="ARBA00022525"/>
    </source>
</evidence>
<dbReference type="Gene3D" id="3.30.60.30">
    <property type="match status" value="1"/>
</dbReference>
<dbReference type="SUPFAM" id="SSF100895">
    <property type="entry name" value="Kazal-type serine protease inhibitors"/>
    <property type="match status" value="1"/>
</dbReference>
<dbReference type="CDD" id="cd00104">
    <property type="entry name" value="KAZAL_FS"/>
    <property type="match status" value="1"/>
</dbReference>
<organism evidence="5 6">
    <name type="scientific">Eumeta variegata</name>
    <name type="common">Bagworm moth</name>
    <name type="synonym">Eumeta japonica</name>
    <dbReference type="NCBI Taxonomy" id="151549"/>
    <lineage>
        <taxon>Eukaryota</taxon>
        <taxon>Metazoa</taxon>
        <taxon>Ecdysozoa</taxon>
        <taxon>Arthropoda</taxon>
        <taxon>Hexapoda</taxon>
        <taxon>Insecta</taxon>
        <taxon>Pterygota</taxon>
        <taxon>Neoptera</taxon>
        <taxon>Endopterygota</taxon>
        <taxon>Lepidoptera</taxon>
        <taxon>Glossata</taxon>
        <taxon>Ditrysia</taxon>
        <taxon>Tineoidea</taxon>
        <taxon>Psychidae</taxon>
        <taxon>Oiketicinae</taxon>
        <taxon>Eumeta</taxon>
    </lineage>
</organism>
<evidence type="ECO:0000259" key="4">
    <source>
        <dbReference type="PROSITE" id="PS51465"/>
    </source>
</evidence>
<sequence length="192" mass="20326">MDTTSSTSYSGQAASLAGSIAAEDDRLSNGAYELGVAARDGLPLVAVVNFGQGMTLSRAKRQSNDNENAGNTLEDRYGSILGPDWQYPGLFPFPPFPGQNLKSTTTTTTTERSTGNPTLAQERCVRNCPVTPEYNPVCGTDNRTYSNPGKLACAQACGASKREPDEVSALSDGEGRSVAANGQRLNVVYNYS</sequence>
<comment type="caution">
    <text evidence="5">The sequence shown here is derived from an EMBL/GenBank/DDBJ whole genome shotgun (WGS) entry which is preliminary data.</text>
</comment>
<dbReference type="InterPro" id="IPR036058">
    <property type="entry name" value="Kazal_dom_sf"/>
</dbReference>
<evidence type="ECO:0000256" key="3">
    <source>
        <dbReference type="ARBA" id="ARBA00023157"/>
    </source>
</evidence>
<comment type="subcellular location">
    <subcellularLocation>
        <location evidence="1">Secreted</location>
    </subcellularLocation>
</comment>
<keyword evidence="2" id="KW-0964">Secreted</keyword>
<protein>
    <recommendedName>
        <fullName evidence="4">Kazal-like domain-containing protein</fullName>
    </recommendedName>
</protein>
<dbReference type="InterPro" id="IPR002350">
    <property type="entry name" value="Kazal_dom"/>
</dbReference>
<dbReference type="InterPro" id="IPR039932">
    <property type="entry name" value="Spink4-like"/>
</dbReference>
<evidence type="ECO:0000313" key="6">
    <source>
        <dbReference type="Proteomes" id="UP000299102"/>
    </source>
</evidence>
<dbReference type="PANTHER" id="PTHR21179">
    <property type="entry name" value="SERINE-TYPE ENDOPEPTIDASE INHIBITOR"/>
    <property type="match status" value="1"/>
</dbReference>
<gene>
    <name evidence="5" type="ORF">EVAR_84768_1</name>
</gene>
<feature type="domain" description="Kazal-like" evidence="4">
    <location>
        <begin position="118"/>
        <end position="177"/>
    </location>
</feature>